<name>A0A4Y2NEI6_ARAVE</name>
<comment type="caution">
    <text evidence="1">The sequence shown here is derived from an EMBL/GenBank/DDBJ whole genome shotgun (WGS) entry which is preliminary data.</text>
</comment>
<accession>A0A4Y2NEI6</accession>
<keyword evidence="2" id="KW-1185">Reference proteome</keyword>
<sequence>MIISLVQLRSIDISSVIPQMNGRAIPSSYCLAAFAGKSKNKRNHSVSGTPKLGFTVQFSDFTHREVMDEKLPDK</sequence>
<dbReference type="AlphaFoldDB" id="A0A4Y2NEI6"/>
<dbReference type="EMBL" id="BGPR01008951">
    <property type="protein sequence ID" value="GBN37059.1"/>
    <property type="molecule type" value="Genomic_DNA"/>
</dbReference>
<dbReference type="Proteomes" id="UP000499080">
    <property type="component" value="Unassembled WGS sequence"/>
</dbReference>
<gene>
    <name evidence="1" type="ORF">AVEN_134373_1</name>
</gene>
<evidence type="ECO:0000313" key="1">
    <source>
        <dbReference type="EMBL" id="GBN37059.1"/>
    </source>
</evidence>
<evidence type="ECO:0000313" key="2">
    <source>
        <dbReference type="Proteomes" id="UP000499080"/>
    </source>
</evidence>
<protein>
    <submittedName>
        <fullName evidence="1">Uncharacterized protein</fullName>
    </submittedName>
</protein>
<organism evidence="1 2">
    <name type="scientific">Araneus ventricosus</name>
    <name type="common">Orbweaver spider</name>
    <name type="synonym">Epeira ventricosa</name>
    <dbReference type="NCBI Taxonomy" id="182803"/>
    <lineage>
        <taxon>Eukaryota</taxon>
        <taxon>Metazoa</taxon>
        <taxon>Ecdysozoa</taxon>
        <taxon>Arthropoda</taxon>
        <taxon>Chelicerata</taxon>
        <taxon>Arachnida</taxon>
        <taxon>Araneae</taxon>
        <taxon>Araneomorphae</taxon>
        <taxon>Entelegynae</taxon>
        <taxon>Araneoidea</taxon>
        <taxon>Araneidae</taxon>
        <taxon>Araneus</taxon>
    </lineage>
</organism>
<proteinExistence type="predicted"/>
<reference evidence="1 2" key="1">
    <citation type="journal article" date="2019" name="Sci. Rep.">
        <title>Orb-weaving spider Araneus ventricosus genome elucidates the spidroin gene catalogue.</title>
        <authorList>
            <person name="Kono N."/>
            <person name="Nakamura H."/>
            <person name="Ohtoshi R."/>
            <person name="Moran D.A.P."/>
            <person name="Shinohara A."/>
            <person name="Yoshida Y."/>
            <person name="Fujiwara M."/>
            <person name="Mori M."/>
            <person name="Tomita M."/>
            <person name="Arakawa K."/>
        </authorList>
    </citation>
    <scope>NUCLEOTIDE SEQUENCE [LARGE SCALE GENOMIC DNA]</scope>
</reference>